<evidence type="ECO:0000313" key="3">
    <source>
        <dbReference type="Proteomes" id="UP001472677"/>
    </source>
</evidence>
<dbReference type="Proteomes" id="UP001472677">
    <property type="component" value="Unassembled WGS sequence"/>
</dbReference>
<evidence type="ECO:0000313" key="2">
    <source>
        <dbReference type="EMBL" id="KAK8532063.1"/>
    </source>
</evidence>
<reference evidence="2 3" key="1">
    <citation type="journal article" date="2024" name="G3 (Bethesda)">
        <title>Genome assembly of Hibiscus sabdariffa L. provides insights into metabolisms of medicinal natural products.</title>
        <authorList>
            <person name="Kim T."/>
        </authorList>
    </citation>
    <scope>NUCLEOTIDE SEQUENCE [LARGE SCALE GENOMIC DNA]</scope>
    <source>
        <strain evidence="2">TK-2024</strain>
        <tissue evidence="2">Old leaves</tissue>
    </source>
</reference>
<sequence>MYLLRGYISGNNPNNLSKSQDSFEASQKVDTIEHKESSQATLNFPKGEISLLFGNHCKTRFTKRVHPPAVRRGNS</sequence>
<name>A0ABR2D859_9ROSI</name>
<feature type="compositionally biased region" description="Polar residues" evidence="1">
    <location>
        <begin position="10"/>
        <end position="29"/>
    </location>
</feature>
<evidence type="ECO:0000256" key="1">
    <source>
        <dbReference type="SAM" id="MobiDB-lite"/>
    </source>
</evidence>
<gene>
    <name evidence="2" type="ORF">V6N12_053513</name>
</gene>
<organism evidence="2 3">
    <name type="scientific">Hibiscus sabdariffa</name>
    <name type="common">roselle</name>
    <dbReference type="NCBI Taxonomy" id="183260"/>
    <lineage>
        <taxon>Eukaryota</taxon>
        <taxon>Viridiplantae</taxon>
        <taxon>Streptophyta</taxon>
        <taxon>Embryophyta</taxon>
        <taxon>Tracheophyta</taxon>
        <taxon>Spermatophyta</taxon>
        <taxon>Magnoliopsida</taxon>
        <taxon>eudicotyledons</taxon>
        <taxon>Gunneridae</taxon>
        <taxon>Pentapetalae</taxon>
        <taxon>rosids</taxon>
        <taxon>malvids</taxon>
        <taxon>Malvales</taxon>
        <taxon>Malvaceae</taxon>
        <taxon>Malvoideae</taxon>
        <taxon>Hibiscus</taxon>
    </lineage>
</organism>
<accession>A0ABR2D859</accession>
<proteinExistence type="predicted"/>
<feature type="region of interest" description="Disordered" evidence="1">
    <location>
        <begin position="10"/>
        <end position="37"/>
    </location>
</feature>
<protein>
    <submittedName>
        <fullName evidence="2">Uncharacterized protein</fullName>
    </submittedName>
</protein>
<comment type="caution">
    <text evidence="2">The sequence shown here is derived from an EMBL/GenBank/DDBJ whole genome shotgun (WGS) entry which is preliminary data.</text>
</comment>
<keyword evidence="3" id="KW-1185">Reference proteome</keyword>
<dbReference type="EMBL" id="JBBPBM010000034">
    <property type="protein sequence ID" value="KAK8532063.1"/>
    <property type="molecule type" value="Genomic_DNA"/>
</dbReference>